<comment type="similarity">
    <text evidence="3 18">Belongs to the complex I subunit 2 family.</text>
</comment>
<keyword evidence="14 18" id="KW-0830">Ubiquinone</keyword>
<geneLocation type="mitochondrion" evidence="21"/>
<keyword evidence="16 18" id="KW-0472">Membrane</keyword>
<accession>A0A7G7CCW1</accession>
<evidence type="ECO:0000256" key="18">
    <source>
        <dbReference type="RuleBase" id="RU003403"/>
    </source>
</evidence>
<sequence length="341" mass="39659">MMKNPSKLIFLFTMFLGTLITISSNSWLGVWMGLEINLLSFIPLMIDSNNSLSTEASLKYFLTQAFASSLLLFSMILFMLLFNMNYPMSMNFTSLISIPLMVKSGMAPFHFWFPNVMEGISWISSLLLMTWQKIAPLVVISYLSNYNIFIFFIIISVVVGALGGLNQTSLRKILAFSSINHLGWMFSAMLFNEYLWFMYFMIYSLISLSLIILFNQFNLYFINQIFSSYTHSPLIKFSFLVSFLSLAGLPPFLGFMPKWIVIQSLISMNQYILIMIMISMSLITMYFYLRICYSAVMLNYTELSWNFSMNYKKNIFLTNMVFLFFSINGLFIFLSLIYCLY</sequence>
<evidence type="ECO:0000256" key="16">
    <source>
        <dbReference type="ARBA" id="ARBA00023136"/>
    </source>
</evidence>
<evidence type="ECO:0000256" key="7">
    <source>
        <dbReference type="ARBA" id="ARBA00022660"/>
    </source>
</evidence>
<evidence type="ECO:0000259" key="19">
    <source>
        <dbReference type="Pfam" id="PF00361"/>
    </source>
</evidence>
<keyword evidence="12 18" id="KW-1133">Transmembrane helix</keyword>
<protein>
    <recommendedName>
        <fullName evidence="5 18">NADH-ubiquinone oxidoreductase chain 2</fullName>
        <ecNumber evidence="4 18">7.1.1.2</ecNumber>
    </recommendedName>
</protein>
<evidence type="ECO:0000256" key="13">
    <source>
        <dbReference type="ARBA" id="ARBA00023027"/>
    </source>
</evidence>
<dbReference type="InterPro" id="IPR003917">
    <property type="entry name" value="NADH_UbQ_OxRdtase_chain2"/>
</dbReference>
<evidence type="ECO:0000256" key="10">
    <source>
        <dbReference type="ARBA" id="ARBA00022967"/>
    </source>
</evidence>
<feature type="domain" description="NADH dehydrogenase subunit 2 C-terminal" evidence="20">
    <location>
        <begin position="285"/>
        <end position="332"/>
    </location>
</feature>
<feature type="transmembrane region" description="Helical" evidence="18">
    <location>
        <begin position="234"/>
        <end position="256"/>
    </location>
</feature>
<dbReference type="Pfam" id="PF06444">
    <property type="entry name" value="NADH_dehy_S2_C"/>
    <property type="match status" value="1"/>
</dbReference>
<evidence type="ECO:0000256" key="5">
    <source>
        <dbReference type="ARBA" id="ARBA00021008"/>
    </source>
</evidence>
<feature type="transmembrane region" description="Helical" evidence="18">
    <location>
        <begin position="94"/>
        <end position="113"/>
    </location>
</feature>
<feature type="transmembrane region" description="Helical" evidence="18">
    <location>
        <begin position="148"/>
        <end position="166"/>
    </location>
</feature>
<dbReference type="GO" id="GO:0005743">
    <property type="term" value="C:mitochondrial inner membrane"/>
    <property type="evidence" value="ECO:0007669"/>
    <property type="project" value="UniProtKB-SubCell"/>
</dbReference>
<evidence type="ECO:0000256" key="14">
    <source>
        <dbReference type="ARBA" id="ARBA00023075"/>
    </source>
</evidence>
<evidence type="ECO:0000256" key="2">
    <source>
        <dbReference type="ARBA" id="ARBA00004448"/>
    </source>
</evidence>
<gene>
    <name evidence="21" type="primary">ND2</name>
</gene>
<evidence type="ECO:0000256" key="17">
    <source>
        <dbReference type="ARBA" id="ARBA00049551"/>
    </source>
</evidence>
<comment type="function">
    <text evidence="18">Core subunit of the mitochondrial membrane respiratory chain NADH dehydrogenase (Complex I) which catalyzes electron transfer from NADH through the respiratory chain, using ubiquinone as an electron acceptor. Essential for the catalytic activity and assembly of complex I.</text>
</comment>
<keyword evidence="13 18" id="KW-0520">NAD</keyword>
<dbReference type="GO" id="GO:0006120">
    <property type="term" value="P:mitochondrial electron transport, NADH to ubiquinone"/>
    <property type="evidence" value="ECO:0007669"/>
    <property type="project" value="InterPro"/>
</dbReference>
<dbReference type="Pfam" id="PF00361">
    <property type="entry name" value="Proton_antipo_M"/>
    <property type="match status" value="1"/>
</dbReference>
<keyword evidence="10 18" id="KW-1278">Translocase</keyword>
<evidence type="ECO:0000256" key="9">
    <source>
        <dbReference type="ARBA" id="ARBA00022792"/>
    </source>
</evidence>
<dbReference type="InterPro" id="IPR001750">
    <property type="entry name" value="ND/Mrp_TM"/>
</dbReference>
<dbReference type="InterPro" id="IPR010933">
    <property type="entry name" value="NADH_DH_su2_C"/>
</dbReference>
<evidence type="ECO:0000256" key="12">
    <source>
        <dbReference type="ARBA" id="ARBA00022989"/>
    </source>
</evidence>
<feature type="transmembrane region" description="Helical" evidence="18">
    <location>
        <begin position="120"/>
        <end position="142"/>
    </location>
</feature>
<feature type="transmembrane region" description="Helical" evidence="18">
    <location>
        <begin position="60"/>
        <end position="82"/>
    </location>
</feature>
<dbReference type="InterPro" id="IPR050175">
    <property type="entry name" value="Complex_I_Subunit_2"/>
</dbReference>
<evidence type="ECO:0000256" key="1">
    <source>
        <dbReference type="ARBA" id="ARBA00003257"/>
    </source>
</evidence>
<reference evidence="21" key="1">
    <citation type="submission" date="2020-04" db="EMBL/GenBank/DDBJ databases">
        <title>DNAmark Project.</title>
        <authorList>
            <person name="Leerhoei F."/>
        </authorList>
    </citation>
    <scope>NUCLEOTIDE SEQUENCE</scope>
    <source>
        <strain evidence="21">DM765</strain>
    </source>
</reference>
<feature type="transmembrane region" description="Helical" evidence="18">
    <location>
        <begin position="197"/>
        <end position="222"/>
    </location>
</feature>
<feature type="domain" description="NADH:quinone oxidoreductase/Mrp antiporter transmembrane" evidence="19">
    <location>
        <begin position="24"/>
        <end position="284"/>
    </location>
</feature>
<comment type="function">
    <text evidence="1">Core subunit of the mitochondrial membrane respiratory chain NADH dehydrogenase (Complex I) that is believed to belong to the minimal assembly required for catalysis. Complex I functions in the transfer of electrons from NADH to the respiratory chain. The immediate electron acceptor for the enzyme is believed to be ubiquinone.</text>
</comment>
<name>A0A7G7CCW1_9DIPT</name>
<dbReference type="PRINTS" id="PR01436">
    <property type="entry name" value="NADHDHGNASE2"/>
</dbReference>
<comment type="subcellular location">
    <subcellularLocation>
        <location evidence="2 18">Mitochondrion inner membrane</location>
        <topology evidence="2 18">Multi-pass membrane protein</topology>
    </subcellularLocation>
</comment>
<evidence type="ECO:0000259" key="20">
    <source>
        <dbReference type="Pfam" id="PF06444"/>
    </source>
</evidence>
<dbReference type="AlphaFoldDB" id="A0A7G7CCW1"/>
<dbReference type="PANTHER" id="PTHR46552">
    <property type="entry name" value="NADH-UBIQUINONE OXIDOREDUCTASE CHAIN 2"/>
    <property type="match status" value="1"/>
</dbReference>
<keyword evidence="9 18" id="KW-0999">Mitochondrion inner membrane</keyword>
<dbReference type="EC" id="7.1.1.2" evidence="4 18"/>
<evidence type="ECO:0000256" key="4">
    <source>
        <dbReference type="ARBA" id="ARBA00012944"/>
    </source>
</evidence>
<evidence type="ECO:0000256" key="8">
    <source>
        <dbReference type="ARBA" id="ARBA00022692"/>
    </source>
</evidence>
<organism evidence="21">
    <name type="scientific">Tarnania fenestralis</name>
    <dbReference type="NCBI Taxonomy" id="397161"/>
    <lineage>
        <taxon>Eukaryota</taxon>
        <taxon>Metazoa</taxon>
        <taxon>Ecdysozoa</taxon>
        <taxon>Arthropoda</taxon>
        <taxon>Hexapoda</taxon>
        <taxon>Insecta</taxon>
        <taxon>Pterygota</taxon>
        <taxon>Neoptera</taxon>
        <taxon>Endopterygota</taxon>
        <taxon>Diptera</taxon>
        <taxon>Nematocera</taxon>
        <taxon>Sciaroidea</taxon>
        <taxon>Mycetophilidae</taxon>
        <taxon>Exechiini</taxon>
        <taxon>Tarnania</taxon>
    </lineage>
</organism>
<evidence type="ECO:0000256" key="6">
    <source>
        <dbReference type="ARBA" id="ARBA00022448"/>
    </source>
</evidence>
<evidence type="ECO:0000256" key="15">
    <source>
        <dbReference type="ARBA" id="ARBA00023128"/>
    </source>
</evidence>
<keyword evidence="11 18" id="KW-0249">Electron transport</keyword>
<dbReference type="PANTHER" id="PTHR46552:SF1">
    <property type="entry name" value="NADH-UBIQUINONE OXIDOREDUCTASE CHAIN 2"/>
    <property type="match status" value="1"/>
</dbReference>
<keyword evidence="8 18" id="KW-0812">Transmembrane</keyword>
<proteinExistence type="inferred from homology"/>
<feature type="transmembrane region" description="Helical" evidence="18">
    <location>
        <begin position="315"/>
        <end position="338"/>
    </location>
</feature>
<dbReference type="GO" id="GO:0008137">
    <property type="term" value="F:NADH dehydrogenase (ubiquinone) activity"/>
    <property type="evidence" value="ECO:0007669"/>
    <property type="project" value="UniProtKB-EC"/>
</dbReference>
<dbReference type="EMBL" id="MT410782">
    <property type="protein sequence ID" value="QNE85427.1"/>
    <property type="molecule type" value="Genomic_DNA"/>
</dbReference>
<feature type="transmembrane region" description="Helical" evidence="18">
    <location>
        <begin position="268"/>
        <end position="289"/>
    </location>
</feature>
<keyword evidence="15 18" id="KW-0496">Mitochondrion</keyword>
<comment type="catalytic activity">
    <reaction evidence="17 18">
        <text>a ubiquinone + NADH + 5 H(+)(in) = a ubiquinol + NAD(+) + 4 H(+)(out)</text>
        <dbReference type="Rhea" id="RHEA:29091"/>
        <dbReference type="Rhea" id="RHEA-COMP:9565"/>
        <dbReference type="Rhea" id="RHEA-COMP:9566"/>
        <dbReference type="ChEBI" id="CHEBI:15378"/>
        <dbReference type="ChEBI" id="CHEBI:16389"/>
        <dbReference type="ChEBI" id="CHEBI:17976"/>
        <dbReference type="ChEBI" id="CHEBI:57540"/>
        <dbReference type="ChEBI" id="CHEBI:57945"/>
        <dbReference type="EC" id="7.1.1.2"/>
    </reaction>
</comment>
<evidence type="ECO:0000256" key="11">
    <source>
        <dbReference type="ARBA" id="ARBA00022982"/>
    </source>
</evidence>
<evidence type="ECO:0000256" key="3">
    <source>
        <dbReference type="ARBA" id="ARBA00007012"/>
    </source>
</evidence>
<keyword evidence="7 18" id="KW-0679">Respiratory chain</keyword>
<evidence type="ECO:0000313" key="21">
    <source>
        <dbReference type="EMBL" id="QNE85427.1"/>
    </source>
</evidence>
<keyword evidence="6" id="KW-0813">Transport</keyword>